<dbReference type="PROSITE" id="PS00290">
    <property type="entry name" value="IG_MHC"/>
    <property type="match status" value="1"/>
</dbReference>
<dbReference type="SUPFAM" id="SSF48726">
    <property type="entry name" value="Immunoglobulin"/>
    <property type="match status" value="1"/>
</dbReference>
<evidence type="ECO:0000259" key="4">
    <source>
        <dbReference type="PROSITE" id="PS50835"/>
    </source>
</evidence>
<dbReference type="GO" id="GO:0006955">
    <property type="term" value="P:immune response"/>
    <property type="evidence" value="ECO:0007669"/>
    <property type="project" value="TreeGrafter"/>
</dbReference>
<dbReference type="Pfam" id="PF00129">
    <property type="entry name" value="MHC_I"/>
    <property type="match status" value="1"/>
</dbReference>
<keyword evidence="2" id="KW-0393">Immunoglobulin domain</keyword>
<dbReference type="InterPro" id="IPR003006">
    <property type="entry name" value="Ig/MHC_CS"/>
</dbReference>
<dbReference type="GO" id="GO:0009897">
    <property type="term" value="C:external side of plasma membrane"/>
    <property type="evidence" value="ECO:0007669"/>
    <property type="project" value="TreeGrafter"/>
</dbReference>
<dbReference type="InterPro" id="IPR037055">
    <property type="entry name" value="MHC_I-like_Ag-recog_sf"/>
</dbReference>
<dbReference type="InterPro" id="IPR003597">
    <property type="entry name" value="Ig_C1-set"/>
</dbReference>
<dbReference type="Pfam" id="PF07654">
    <property type="entry name" value="C1-set"/>
    <property type="match status" value="1"/>
</dbReference>
<protein>
    <recommendedName>
        <fullName evidence="4">Ig-like domain-containing protein</fullName>
    </recommendedName>
</protein>
<feature type="domain" description="Ig-like" evidence="4">
    <location>
        <begin position="202"/>
        <end position="282"/>
    </location>
</feature>
<dbReference type="Gene3D" id="2.60.40.10">
    <property type="entry name" value="Immunoglobulins"/>
    <property type="match status" value="1"/>
</dbReference>
<dbReference type="STRING" id="7994.ENSAMXP00000047284"/>
<dbReference type="SUPFAM" id="SSF54452">
    <property type="entry name" value="MHC antigen-recognition domain"/>
    <property type="match status" value="1"/>
</dbReference>
<dbReference type="PANTHER" id="PTHR16675:SF237">
    <property type="entry name" value="MHC CLASS I ANTIGEN TRANSCRIPT VARIANT 1-RELATED"/>
    <property type="match status" value="1"/>
</dbReference>
<reference evidence="5" key="3">
    <citation type="submission" date="2025-08" db="UniProtKB">
        <authorList>
            <consortium name="Ensembl"/>
        </authorList>
    </citation>
    <scope>IDENTIFICATION</scope>
</reference>
<keyword evidence="1" id="KW-0325">Glycoprotein</keyword>
<dbReference type="InterPro" id="IPR007110">
    <property type="entry name" value="Ig-like_dom"/>
</dbReference>
<dbReference type="InterPro" id="IPR001039">
    <property type="entry name" value="MHC_I_a_a1/a2"/>
</dbReference>
<dbReference type="Bgee" id="ENSAMXG00000032646">
    <property type="expression patterns" value="Expressed in muscle tissue and 13 other cell types or tissues"/>
</dbReference>
<reference evidence="6" key="1">
    <citation type="submission" date="2013-03" db="EMBL/GenBank/DDBJ databases">
        <authorList>
            <person name="Jeffery W."/>
            <person name="Warren W."/>
            <person name="Wilson R.K."/>
        </authorList>
    </citation>
    <scope>NUCLEOTIDE SEQUENCE</scope>
    <source>
        <strain evidence="6">female</strain>
    </source>
</reference>
<dbReference type="InterPro" id="IPR036179">
    <property type="entry name" value="Ig-like_dom_sf"/>
</dbReference>
<dbReference type="PANTHER" id="PTHR16675">
    <property type="entry name" value="MHC CLASS I-RELATED"/>
    <property type="match status" value="1"/>
</dbReference>
<dbReference type="Proteomes" id="UP000018467">
    <property type="component" value="Unassembled WGS sequence"/>
</dbReference>
<dbReference type="AlphaFoldDB" id="A0A3B1K0Z0"/>
<evidence type="ECO:0000256" key="1">
    <source>
        <dbReference type="ARBA" id="ARBA00023180"/>
    </source>
</evidence>
<dbReference type="FunFam" id="3.30.500.10:FF:000001">
    <property type="entry name" value="H-2 class I histocompatibility antigen, alpha chain"/>
    <property type="match status" value="1"/>
</dbReference>
<dbReference type="InterPro" id="IPR050208">
    <property type="entry name" value="MHC_class-I_related"/>
</dbReference>
<dbReference type="GeneTree" id="ENSGT01120000271828"/>
<dbReference type="Ensembl" id="ENSAMXT00000057602.1">
    <property type="protein sequence ID" value="ENSAMXP00000047284.1"/>
    <property type="gene ID" value="ENSAMXG00000032646.1"/>
</dbReference>
<dbReference type="PROSITE" id="PS50835">
    <property type="entry name" value="IG_LIKE"/>
    <property type="match status" value="1"/>
</dbReference>
<organism evidence="5 6">
    <name type="scientific">Astyanax mexicanus</name>
    <name type="common">Blind cave fish</name>
    <name type="synonym">Astyanax fasciatus mexicanus</name>
    <dbReference type="NCBI Taxonomy" id="7994"/>
    <lineage>
        <taxon>Eukaryota</taxon>
        <taxon>Metazoa</taxon>
        <taxon>Chordata</taxon>
        <taxon>Craniata</taxon>
        <taxon>Vertebrata</taxon>
        <taxon>Euteleostomi</taxon>
        <taxon>Actinopterygii</taxon>
        <taxon>Neopterygii</taxon>
        <taxon>Teleostei</taxon>
        <taxon>Ostariophysi</taxon>
        <taxon>Characiformes</taxon>
        <taxon>Characoidei</taxon>
        <taxon>Acestrorhamphidae</taxon>
        <taxon>Acestrorhamphinae</taxon>
        <taxon>Astyanax</taxon>
    </lineage>
</organism>
<dbReference type="SMART" id="SM00407">
    <property type="entry name" value="IGc1"/>
    <property type="match status" value="1"/>
</dbReference>
<dbReference type="InterPro" id="IPR011162">
    <property type="entry name" value="MHC_I/II-like_Ag-recog"/>
</dbReference>
<reference evidence="6" key="2">
    <citation type="journal article" date="2014" name="Nat. Commun.">
        <title>The cavefish genome reveals candidate genes for eye loss.</title>
        <authorList>
            <person name="McGaugh S.E."/>
            <person name="Gross J.B."/>
            <person name="Aken B."/>
            <person name="Blin M."/>
            <person name="Borowsky R."/>
            <person name="Chalopin D."/>
            <person name="Hinaux H."/>
            <person name="Jeffery W.R."/>
            <person name="Keene A."/>
            <person name="Ma L."/>
            <person name="Minx P."/>
            <person name="Murphy D."/>
            <person name="O'Quin K.E."/>
            <person name="Retaux S."/>
            <person name="Rohner N."/>
            <person name="Searle S.M."/>
            <person name="Stahl B.A."/>
            <person name="Tabin C."/>
            <person name="Volff J.N."/>
            <person name="Yoshizawa M."/>
            <person name="Warren W.C."/>
        </authorList>
    </citation>
    <scope>NUCLEOTIDE SEQUENCE [LARGE SCALE GENOMIC DNA]</scope>
    <source>
        <strain evidence="6">female</strain>
    </source>
</reference>
<accession>A0A3B1K0Z0</accession>
<reference evidence="5" key="4">
    <citation type="submission" date="2025-09" db="UniProtKB">
        <authorList>
            <consortium name="Ensembl"/>
        </authorList>
    </citation>
    <scope>IDENTIFICATION</scope>
</reference>
<dbReference type="InParanoid" id="A0A3B1K0Z0"/>
<keyword evidence="6" id="KW-1185">Reference proteome</keyword>
<evidence type="ECO:0000256" key="2">
    <source>
        <dbReference type="ARBA" id="ARBA00023319"/>
    </source>
</evidence>
<sequence length="362" mass="41834">MKMKTTVYMFISFAAYIFTATHSLQYFYTGVTPGINFPEFTAVGMMDGGQFMYYNSNERKAVPKTDWIKKIDGDDAEYWKRETQILQGTQERFKVGVQTIMKHFNQTKGIHTVQYMYGCELDDDKTRRGYEQNGYDGEDFLSLDLKTGTWIATVPQAFITKQKWESGIVSMLKVAYLENECIKWLQKYVDYGRSVLERKDRPEVSLFQKDSGSPVVCHATGFFPKAVMISWQKNGEDLNEDDGTSQEEEAFCTLVPEELKNNNYTCVVQHSSLEKELVLKVSERRVLPGRRDFNKNFLSTMILLNSQVIQVLIEWIIMARSTEPIEMLRYKDVDAEDSGTGVKTSRCQMFHCLEKNVKVDNI</sequence>
<evidence type="ECO:0000313" key="5">
    <source>
        <dbReference type="Ensembl" id="ENSAMXP00000047284.1"/>
    </source>
</evidence>
<dbReference type="PRINTS" id="PR01638">
    <property type="entry name" value="MHCCLASSI"/>
</dbReference>
<dbReference type="InterPro" id="IPR011161">
    <property type="entry name" value="MHC_I-like_Ag-recog"/>
</dbReference>
<name>A0A3B1K0Z0_ASTMX</name>
<dbReference type="InterPro" id="IPR013783">
    <property type="entry name" value="Ig-like_fold"/>
</dbReference>
<proteinExistence type="inferred from homology"/>
<comment type="similarity">
    <text evidence="3">Belongs to the MHC class I family.</text>
</comment>
<dbReference type="Gene3D" id="3.30.500.10">
    <property type="entry name" value="MHC class I-like antigen recognition-like"/>
    <property type="match status" value="1"/>
</dbReference>
<evidence type="ECO:0000313" key="6">
    <source>
        <dbReference type="Proteomes" id="UP000018467"/>
    </source>
</evidence>
<dbReference type="GO" id="GO:0005615">
    <property type="term" value="C:extracellular space"/>
    <property type="evidence" value="ECO:0007669"/>
    <property type="project" value="TreeGrafter"/>
</dbReference>
<evidence type="ECO:0000256" key="3">
    <source>
        <dbReference type="RuleBase" id="RU004439"/>
    </source>
</evidence>